<reference evidence="2" key="1">
    <citation type="journal article" date="2019" name="Int. J. Syst. Evol. Microbiol.">
        <title>The Global Catalogue of Microorganisms (GCM) 10K type strain sequencing project: providing services to taxonomists for standard genome sequencing and annotation.</title>
        <authorList>
            <consortium name="The Broad Institute Genomics Platform"/>
            <consortium name="The Broad Institute Genome Sequencing Center for Infectious Disease"/>
            <person name="Wu L."/>
            <person name="Ma J."/>
        </authorList>
    </citation>
    <scope>NUCLEOTIDE SEQUENCE [LARGE SCALE GENOMIC DNA]</scope>
    <source>
        <strain evidence="2">CCUG 59189</strain>
    </source>
</reference>
<dbReference type="EMBL" id="JBHTLM010000013">
    <property type="protein sequence ID" value="MFD1177981.1"/>
    <property type="molecule type" value="Genomic_DNA"/>
</dbReference>
<dbReference type="RefSeq" id="WP_379320429.1">
    <property type="nucleotide sequence ID" value="NZ_JBHTLM010000013.1"/>
</dbReference>
<evidence type="ECO:0000313" key="1">
    <source>
        <dbReference type="EMBL" id="MFD1177981.1"/>
    </source>
</evidence>
<accession>A0ABW3RZP0</accession>
<dbReference type="Gene3D" id="1.20.120.450">
    <property type="entry name" value="dinb family like domain"/>
    <property type="match status" value="1"/>
</dbReference>
<dbReference type="SUPFAM" id="SSF109854">
    <property type="entry name" value="DinB/YfiT-like putative metalloenzymes"/>
    <property type="match status" value="1"/>
</dbReference>
<evidence type="ECO:0008006" key="3">
    <source>
        <dbReference type="Google" id="ProtNLM"/>
    </source>
</evidence>
<dbReference type="Proteomes" id="UP001597262">
    <property type="component" value="Unassembled WGS sequence"/>
</dbReference>
<keyword evidence="2" id="KW-1185">Reference proteome</keyword>
<evidence type="ECO:0000313" key="2">
    <source>
        <dbReference type="Proteomes" id="UP001597262"/>
    </source>
</evidence>
<dbReference type="InterPro" id="IPR034660">
    <property type="entry name" value="DinB/YfiT-like"/>
</dbReference>
<gene>
    <name evidence="1" type="ORF">ACFQ3W_16960</name>
</gene>
<sequence length="171" mass="20395">MEQEEMDVFLRITMHRMCDLYFEKLKVAMEGLSQQDLWTEPYPEGNTVGGIALHVCEHIARSCLRLKRMEGELKLHFENFFPKETLTAEEIIAMFEAQLKEWRLLMYRYINKEHVMNEDDVHQLYHLVEHTSYHLGQVIDRIQGMTGKKFAFCNHGLNEAYLRRKVESREV</sequence>
<comment type="caution">
    <text evidence="1">The sequence shown here is derived from an EMBL/GenBank/DDBJ whole genome shotgun (WGS) entry which is preliminary data.</text>
</comment>
<organism evidence="1 2">
    <name type="scientific">Paenibacillus puldeungensis</name>
    <dbReference type="NCBI Taxonomy" id="696536"/>
    <lineage>
        <taxon>Bacteria</taxon>
        <taxon>Bacillati</taxon>
        <taxon>Bacillota</taxon>
        <taxon>Bacilli</taxon>
        <taxon>Bacillales</taxon>
        <taxon>Paenibacillaceae</taxon>
        <taxon>Paenibacillus</taxon>
    </lineage>
</organism>
<name>A0ABW3RZP0_9BACL</name>
<proteinExistence type="predicted"/>
<protein>
    <recommendedName>
        <fullName evidence="3">DinB family protein</fullName>
    </recommendedName>
</protein>